<gene>
    <name evidence="3" type="ordered locus">Clole_1359</name>
</gene>
<evidence type="ECO:0000313" key="3">
    <source>
        <dbReference type="EMBL" id="ADZ83085.1"/>
    </source>
</evidence>
<accession>F2JI57</accession>
<dbReference type="STRING" id="642492.Clole_1359"/>
<dbReference type="Proteomes" id="UP000008467">
    <property type="component" value="Chromosome"/>
</dbReference>
<dbReference type="Pfam" id="PF01992">
    <property type="entry name" value="vATP-synt_AC39"/>
    <property type="match status" value="1"/>
</dbReference>
<dbReference type="InterPro" id="IPR036079">
    <property type="entry name" value="ATPase_csu/dsu_sf"/>
</dbReference>
<dbReference type="EMBL" id="CP002582">
    <property type="protein sequence ID" value="ADZ83085.1"/>
    <property type="molecule type" value="Genomic_DNA"/>
</dbReference>
<dbReference type="Gene3D" id="1.10.132.50">
    <property type="entry name" value="ATP synthase (C/AC39) subunit, domain 3"/>
    <property type="match status" value="3"/>
</dbReference>
<proteinExistence type="predicted"/>
<organism evidence="3 4">
    <name type="scientific">Cellulosilyticum lentocellum (strain ATCC 49066 / DSM 5427 / NCIMB 11756 / RHM5)</name>
    <name type="common">Clostridium lentocellum</name>
    <dbReference type="NCBI Taxonomy" id="642492"/>
    <lineage>
        <taxon>Bacteria</taxon>
        <taxon>Bacillati</taxon>
        <taxon>Bacillota</taxon>
        <taxon>Clostridia</taxon>
        <taxon>Lachnospirales</taxon>
        <taxon>Cellulosilyticaceae</taxon>
        <taxon>Cellulosilyticum</taxon>
    </lineage>
</organism>
<dbReference type="KEGG" id="cle:Clole_1359"/>
<dbReference type="InterPro" id="IPR044911">
    <property type="entry name" value="V-type_ATPase_csu/dsu_dom_3"/>
</dbReference>
<dbReference type="InterPro" id="IPR050873">
    <property type="entry name" value="V-ATPase_V0D/AC39_subunit"/>
</dbReference>
<evidence type="ECO:0000256" key="1">
    <source>
        <dbReference type="ARBA" id="ARBA00022448"/>
    </source>
</evidence>
<name>F2JI57_CELLD</name>
<evidence type="ECO:0000313" key="4">
    <source>
        <dbReference type="Proteomes" id="UP000008467"/>
    </source>
</evidence>
<dbReference type="PANTHER" id="PTHR38682:SF1">
    <property type="entry name" value="V-TYPE ATP SYNTHASE SUBUNIT C"/>
    <property type="match status" value="1"/>
</dbReference>
<dbReference type="HOGENOM" id="CLU_064887_1_0_9"/>
<protein>
    <submittedName>
        <fullName evidence="3">H+transporting two-sector ATPase C (AC39) subunit</fullName>
    </submittedName>
</protein>
<dbReference type="GO" id="GO:0046961">
    <property type="term" value="F:proton-transporting ATPase activity, rotational mechanism"/>
    <property type="evidence" value="ECO:0007669"/>
    <property type="project" value="InterPro"/>
</dbReference>
<dbReference type="RefSeq" id="WP_013656384.1">
    <property type="nucleotide sequence ID" value="NC_015275.1"/>
</dbReference>
<dbReference type="InterPro" id="IPR002843">
    <property type="entry name" value="ATPase_V0-cplx_csu/dsu"/>
</dbReference>
<sequence length="345" mass="40744">MNPFAAYRAINTKIHGKRRVLLNQSEWSKAIEYKSITQMIDFLKKRDGYKELIEAHKGEELHRADLEMLLDGYVVSQIEGMLHYFSGSYKEFFKTFLMEYEISDLQLLLRIISRNEDLEEVRHLFVHSERWGISQYNKLLACKTVSQFVEALKGTIYYQAVKNITQDDMDKREFHMEMQLYILFYKMLMERASKLSKADEAIAKKIIGTKADFINAQWIYRAVKYYDISSEEILIYSLPCGNKLTYKKLKQLSYAKSVDELKKMIQEYLDYPLFEKNEDAFLHCMADRYLLKYVNKIGREGESIQAPIAHIYTLQIEVNDLVALTEGVRYALLENELRKYLVHTI</sequence>
<keyword evidence="4" id="KW-1185">Reference proteome</keyword>
<dbReference type="AlphaFoldDB" id="F2JI57"/>
<keyword evidence="1" id="KW-0813">Transport</keyword>
<dbReference type="eggNOG" id="COG1527">
    <property type="taxonomic scope" value="Bacteria"/>
</dbReference>
<dbReference type="PANTHER" id="PTHR38682">
    <property type="entry name" value="V-TYPE ATP SYNTHASE SUBUNIT C"/>
    <property type="match status" value="1"/>
</dbReference>
<reference evidence="3 4" key="1">
    <citation type="journal article" date="2011" name="J. Bacteriol.">
        <title>Complete genome sequence of the cellulose-degrading bacterium Cellulosilyticum lentocellum.</title>
        <authorList>
            <consortium name="US DOE Joint Genome Institute"/>
            <person name="Miller D.A."/>
            <person name="Suen G."/>
            <person name="Bruce D."/>
            <person name="Copeland A."/>
            <person name="Cheng J.F."/>
            <person name="Detter C."/>
            <person name="Goodwin L.A."/>
            <person name="Han C.S."/>
            <person name="Hauser L.J."/>
            <person name="Land M.L."/>
            <person name="Lapidus A."/>
            <person name="Lucas S."/>
            <person name="Meincke L."/>
            <person name="Pitluck S."/>
            <person name="Tapia R."/>
            <person name="Teshima H."/>
            <person name="Woyke T."/>
            <person name="Fox B.G."/>
            <person name="Angert E.R."/>
            <person name="Currie C.R."/>
        </authorList>
    </citation>
    <scope>NUCLEOTIDE SEQUENCE [LARGE SCALE GENOMIC DNA]</scope>
    <source>
        <strain evidence="4">ATCC 49066 / DSM 5427 / NCIMB 11756 / RHM5</strain>
    </source>
</reference>
<dbReference type="SUPFAM" id="SSF103486">
    <property type="entry name" value="V-type ATP synthase subunit C"/>
    <property type="match status" value="1"/>
</dbReference>
<evidence type="ECO:0000256" key="2">
    <source>
        <dbReference type="ARBA" id="ARBA00023065"/>
    </source>
</evidence>
<keyword evidence="2" id="KW-0406">Ion transport</keyword>